<dbReference type="SUPFAM" id="SSF53067">
    <property type="entry name" value="Actin-like ATPase domain"/>
    <property type="match status" value="2"/>
</dbReference>
<reference evidence="6 7" key="1">
    <citation type="submission" date="2022-02" db="EMBL/GenBank/DDBJ databases">
        <authorList>
            <person name="Min J."/>
        </authorList>
    </citation>
    <scope>NUCLEOTIDE SEQUENCE [LARGE SCALE GENOMIC DNA]</scope>
    <source>
        <strain evidence="6 7">GR10-1</strain>
    </source>
</reference>
<evidence type="ECO:0000259" key="4">
    <source>
        <dbReference type="Pfam" id="PF00370"/>
    </source>
</evidence>
<dbReference type="CDD" id="cd07798">
    <property type="entry name" value="ASKHA_NBD_FGGY_YoaC-like"/>
    <property type="match status" value="1"/>
</dbReference>
<evidence type="ECO:0000259" key="5">
    <source>
        <dbReference type="Pfam" id="PF02782"/>
    </source>
</evidence>
<keyword evidence="3 6" id="KW-0418">Kinase</keyword>
<evidence type="ECO:0000256" key="2">
    <source>
        <dbReference type="ARBA" id="ARBA00022679"/>
    </source>
</evidence>
<evidence type="ECO:0000256" key="1">
    <source>
        <dbReference type="ARBA" id="ARBA00009156"/>
    </source>
</evidence>
<dbReference type="Proteomes" id="UP001202248">
    <property type="component" value="Unassembled WGS sequence"/>
</dbReference>
<accession>A0ABS9SN29</accession>
<comment type="caution">
    <text evidence="6">The sequence shown here is derived from an EMBL/GenBank/DDBJ whole genome shotgun (WGS) entry which is preliminary data.</text>
</comment>
<keyword evidence="2" id="KW-0808">Transferase</keyword>
<proteinExistence type="inferred from homology"/>
<dbReference type="PANTHER" id="PTHR43095">
    <property type="entry name" value="SUGAR KINASE"/>
    <property type="match status" value="1"/>
</dbReference>
<dbReference type="InterPro" id="IPR043129">
    <property type="entry name" value="ATPase_NBD"/>
</dbReference>
<dbReference type="InterPro" id="IPR018485">
    <property type="entry name" value="FGGY_C"/>
</dbReference>
<dbReference type="InterPro" id="IPR018484">
    <property type="entry name" value="FGGY_N"/>
</dbReference>
<dbReference type="PANTHER" id="PTHR43095:SF2">
    <property type="entry name" value="GLUCONOKINASE"/>
    <property type="match status" value="1"/>
</dbReference>
<evidence type="ECO:0000256" key="3">
    <source>
        <dbReference type="ARBA" id="ARBA00022777"/>
    </source>
</evidence>
<dbReference type="InterPro" id="IPR050406">
    <property type="entry name" value="FGGY_Carb_Kinase"/>
</dbReference>
<keyword evidence="7" id="KW-1185">Reference proteome</keyword>
<gene>
    <name evidence="6" type="ORF">MKP09_18670</name>
</gene>
<sequence>MNITDAYIVIDIGTGNVRVAVVNPNGNVLGVGRGDINYIRDELYPESIYFEPDQLWQQIAELAKSALQEAGTVKVTALTTTSQREGIVLIGRDGMSLIGLPNIDHRGREWEDNISDKSRVYNLTGRYPTSLFSAYKLGGIRQRRPDMWKETRFFLSISDWAEYKLSGVAKYEHSQASETLLYDVAAGKWSDELTKMFNIDADYCTPVTESAKVSGAILPELAESWAINSSASVITGGGDTQLAIRSTQPAVDDVIIVSGTTTPIVKIVDHYITDPEERTWTSRDIHPEHFIFEANAGVTGLNYQRLKEVFYPNEGYDVIEKELAENPHRHCVASLGSLIATEDLPVISGGFVFPVPVSHELSRSSFVWATLLDIAFSISENYKVLKEVSGHSSDYVWACGGGLQSRALRQLIANIINKKVQVRTGFEQASAVGGAMVCNEALGIDINEADTYIDVVAPEDNLQSEYEKLFDKWKNTRAYFKKLSAGEK</sequence>
<name>A0ABS9SN29_9BACT</name>
<evidence type="ECO:0000313" key="7">
    <source>
        <dbReference type="Proteomes" id="UP001202248"/>
    </source>
</evidence>
<dbReference type="Pfam" id="PF00370">
    <property type="entry name" value="FGGY_N"/>
    <property type="match status" value="1"/>
</dbReference>
<dbReference type="Pfam" id="PF02782">
    <property type="entry name" value="FGGY_C"/>
    <property type="match status" value="1"/>
</dbReference>
<feature type="domain" description="Carbohydrate kinase FGGY N-terminal" evidence="4">
    <location>
        <begin position="7"/>
        <end position="243"/>
    </location>
</feature>
<protein>
    <submittedName>
        <fullName evidence="6">Sugar kinase</fullName>
    </submittedName>
</protein>
<dbReference type="PIRSF" id="PIRSF000538">
    <property type="entry name" value="GlpK"/>
    <property type="match status" value="1"/>
</dbReference>
<dbReference type="Gene3D" id="3.30.420.40">
    <property type="match status" value="2"/>
</dbReference>
<comment type="similarity">
    <text evidence="1">Belongs to the FGGY kinase family.</text>
</comment>
<dbReference type="EMBL" id="JAKWBL010000004">
    <property type="protein sequence ID" value="MCH5599791.1"/>
    <property type="molecule type" value="Genomic_DNA"/>
</dbReference>
<dbReference type="GO" id="GO:0016301">
    <property type="term" value="F:kinase activity"/>
    <property type="evidence" value="ECO:0007669"/>
    <property type="project" value="UniProtKB-KW"/>
</dbReference>
<organism evidence="6 7">
    <name type="scientific">Niabella ginsengisoli</name>
    <dbReference type="NCBI Taxonomy" id="522298"/>
    <lineage>
        <taxon>Bacteria</taxon>
        <taxon>Pseudomonadati</taxon>
        <taxon>Bacteroidota</taxon>
        <taxon>Chitinophagia</taxon>
        <taxon>Chitinophagales</taxon>
        <taxon>Chitinophagaceae</taxon>
        <taxon>Niabella</taxon>
    </lineage>
</organism>
<dbReference type="RefSeq" id="WP_240831823.1">
    <property type="nucleotide sequence ID" value="NZ_JAKWBL010000004.1"/>
</dbReference>
<feature type="domain" description="Carbohydrate kinase FGGY C-terminal" evidence="5">
    <location>
        <begin position="353"/>
        <end position="439"/>
    </location>
</feature>
<evidence type="ECO:0000313" key="6">
    <source>
        <dbReference type="EMBL" id="MCH5599791.1"/>
    </source>
</evidence>
<dbReference type="InterPro" id="IPR000577">
    <property type="entry name" value="Carb_kinase_FGGY"/>
</dbReference>